<evidence type="ECO:0000259" key="7">
    <source>
        <dbReference type="Pfam" id="PF04357"/>
    </source>
</evidence>
<dbReference type="InterPro" id="IPR007452">
    <property type="entry name" value="TamB_C"/>
</dbReference>
<sequence length="1576" mass="166181">MRHRATVQSAKSAKPRSRARRVLGVIGKVVGTTVTLAGATCAGILLHLDRPATRRVAASQLNALLASTFKGRIAIENVAHLGLDGVRGVRVRITDPNGTQVLYADDVSAELSAIAVAKSALFGKGDIDVAVRAVDVAYLDVNVDEDQSPEHTMRLLRALESKDTSPPAPEDPTARGLRLSFPRIVLTHGWVHGTMAGAPALDVDADGLGVRVLVAPKETRVDLDRAQLTGRGMPNHLDPHGEAEFHLVTPSAGGKGVDLTGRFGGDVGGVPAVARATMNGDRLDAVLDVPQAEAERLRPLFDPSPSPLREPFAAHAEVHGDMPSLKATAALHAGRGAVDVAATIGLDPDKTHIVAHIDAHDVDIRAFSETAPASRLAAASDIEVNIGPAGALSGTYTFALAPGSVGTNPVPAAQLRGKFTEASARVEGTIAERGAPVALEATMQQIGDRHRVDFSVSSKVPALERIPRLEAMSGQNLPVTGAAVLRATGTVDVEGARLDARLEANATNVVYGDTAKVARAAIRARATGALSAPMVGATVQATDVVAGEYAFHDVRAGARLDVANMAVEGARVSLVRQGVTLDARVAKVAAAHGALKVDGLVIDGLGAPANASFVKTARGLTVHAKTDGLDLAKVARFLEVQDQVSHGTLAFAIDANLAKGASTGKVELGLREATVSKLRNGNMELVATLDDEDLAVALRADLAEAGHLSLQSSGVKLGSAKGPLDPAAWTNAIGRAAIEGELDLEKIASLLPPRALPFGEVKGFLSLEGTLRRDSAKVAPEVALSTQTRGLVLTGPAPEEPPPVGSTRVLAPPPWRSNDVDAGFNVRVDATSGHAEVTARLTDKHGLLANFDMKADIPYNELWTDPDKGRAAAELEKAPFEARLSVPRRKLSELPAVLQTAGMPGALELDLTAAGRATAPRVQLAANLRDDQDGQGSSSPLVQATSTDLLATYDGQRADASVRMQALRGAGPKAPPAGELLAAEAHAKVAIEDLIHPAPGRELPWDANLRAKLSSFPLEILAPLSAMPIRGRIHGEITVDGLHQDAKARARIDVERLMVGEAKYKGGFIQASAGGNAPAEAVVRLDQDDGFLEARARAGAQWGARVAPELDPTQPLEASVSARHFRAAALEPFLAGAVADLDGYLDARAQAKLDPRTRDAKLSGSVAFRHGVVNIPALGEELHGVRATVRLSEDGRVRVDDVVARGTEGKVSANAEAKLAGLSLVEASGKVHISEREAMPFALQGQPVGTVFGDVRVALKTAPNGRDKTMTVDIPSFHTKLPPTGGNSVQDLEARDDIRVGVERERDKLTRLALDQEDYENLGNEDQPKEPPPILNIDVHLGDVEIRRSTDVKVGVTGNPKIQVGEKTEMSGQLRLTGGFIELQGKKLEIEHGTVTFVGEPSNPELVVTARWNAPDGTLVYADFVGPLETGKVNLRSEPPRPKNEIMALLMFGTAEGSQSTPYPQRQPDGTVRAVGMGGAYVAQGANKAIEDLAGTDRITAHIDTTQSANPRPELEFQLSRSLSVKLGRALGIPPLDRPDRNFLIIGWRVKRNWTLETTFGDRGTSIVDGVWQRRY</sequence>
<keyword evidence="4 6" id="KW-0472">Membrane</keyword>
<evidence type="ECO:0000256" key="3">
    <source>
        <dbReference type="ARBA" id="ARBA00022989"/>
    </source>
</evidence>
<feature type="region of interest" description="Disordered" evidence="5">
    <location>
        <begin position="792"/>
        <end position="814"/>
    </location>
</feature>
<evidence type="ECO:0000313" key="9">
    <source>
        <dbReference type="Proteomes" id="UP001370348"/>
    </source>
</evidence>
<evidence type="ECO:0000313" key="8">
    <source>
        <dbReference type="EMBL" id="WXB18685.1"/>
    </source>
</evidence>
<evidence type="ECO:0000256" key="4">
    <source>
        <dbReference type="ARBA" id="ARBA00023136"/>
    </source>
</evidence>
<gene>
    <name evidence="8" type="ORF">LZC94_15785</name>
</gene>
<reference evidence="8 9" key="1">
    <citation type="submission" date="2021-12" db="EMBL/GenBank/DDBJ databases">
        <title>Discovery of the Pendulisporaceae a myxobacterial family with distinct sporulation behavior and unique specialized metabolism.</title>
        <authorList>
            <person name="Garcia R."/>
            <person name="Popoff A."/>
            <person name="Bader C.D."/>
            <person name="Loehr J."/>
            <person name="Walesch S."/>
            <person name="Walt C."/>
            <person name="Boldt J."/>
            <person name="Bunk B."/>
            <person name="Haeckl F.J.F.P.J."/>
            <person name="Gunesch A.P."/>
            <person name="Birkelbach J."/>
            <person name="Nuebel U."/>
            <person name="Pietschmann T."/>
            <person name="Bach T."/>
            <person name="Mueller R."/>
        </authorList>
    </citation>
    <scope>NUCLEOTIDE SEQUENCE [LARGE SCALE GENOMIC DNA]</scope>
    <source>
        <strain evidence="8 9">MSr11954</strain>
    </source>
</reference>
<evidence type="ECO:0000256" key="1">
    <source>
        <dbReference type="ARBA" id="ARBA00004167"/>
    </source>
</evidence>
<feature type="transmembrane region" description="Helical" evidence="6">
    <location>
        <begin position="21"/>
        <end position="46"/>
    </location>
</feature>
<evidence type="ECO:0000256" key="6">
    <source>
        <dbReference type="SAM" id="Phobius"/>
    </source>
</evidence>
<dbReference type="RefSeq" id="WP_394828317.1">
    <property type="nucleotide sequence ID" value="NZ_CP089984.1"/>
</dbReference>
<dbReference type="PANTHER" id="PTHR36985:SF1">
    <property type="entry name" value="TRANSLOCATION AND ASSEMBLY MODULE SUBUNIT TAMB"/>
    <property type="match status" value="1"/>
</dbReference>
<dbReference type="Proteomes" id="UP001370348">
    <property type="component" value="Chromosome"/>
</dbReference>
<comment type="subcellular location">
    <subcellularLocation>
        <location evidence="1">Membrane</location>
        <topology evidence="1">Single-pass membrane protein</topology>
    </subcellularLocation>
</comment>
<organism evidence="8 9">
    <name type="scientific">Pendulispora albinea</name>
    <dbReference type="NCBI Taxonomy" id="2741071"/>
    <lineage>
        <taxon>Bacteria</taxon>
        <taxon>Pseudomonadati</taxon>
        <taxon>Myxococcota</taxon>
        <taxon>Myxococcia</taxon>
        <taxon>Myxococcales</taxon>
        <taxon>Sorangiineae</taxon>
        <taxon>Pendulisporaceae</taxon>
        <taxon>Pendulispora</taxon>
    </lineage>
</organism>
<keyword evidence="9" id="KW-1185">Reference proteome</keyword>
<name>A0ABZ2M872_9BACT</name>
<dbReference type="EMBL" id="CP089984">
    <property type="protein sequence ID" value="WXB18685.1"/>
    <property type="molecule type" value="Genomic_DNA"/>
</dbReference>
<accession>A0ABZ2M872</accession>
<protein>
    <submittedName>
        <fullName evidence="8">Translocation/assembly module TamB</fullName>
    </submittedName>
</protein>
<evidence type="ECO:0000256" key="5">
    <source>
        <dbReference type="SAM" id="MobiDB-lite"/>
    </source>
</evidence>
<keyword evidence="2 6" id="KW-0812">Transmembrane</keyword>
<evidence type="ECO:0000256" key="2">
    <source>
        <dbReference type="ARBA" id="ARBA00022692"/>
    </source>
</evidence>
<dbReference type="PANTHER" id="PTHR36985">
    <property type="entry name" value="TRANSLOCATION AND ASSEMBLY MODULE SUBUNIT TAMB"/>
    <property type="match status" value="1"/>
</dbReference>
<dbReference type="Pfam" id="PF04357">
    <property type="entry name" value="TamB"/>
    <property type="match status" value="1"/>
</dbReference>
<feature type="domain" description="Translocation and assembly module TamB C-terminal" evidence="7">
    <location>
        <begin position="1206"/>
        <end position="1575"/>
    </location>
</feature>
<keyword evidence="3 6" id="KW-1133">Transmembrane helix</keyword>
<proteinExistence type="predicted"/>